<geneLocation type="plasmid" evidence="1 2">
    <name>pHTIA</name>
</geneLocation>
<accession>S6D2N8</accession>
<keyword evidence="1" id="KW-0614">Plasmid</keyword>
<gene>
    <name evidence="1" type="ORF">HTIA_p3016</name>
</gene>
<protein>
    <submittedName>
        <fullName evidence="1">Uncharacterized protein</fullName>
    </submittedName>
</protein>
<dbReference type="EMBL" id="HF571521">
    <property type="protein sequence ID" value="CCQ35118.1"/>
    <property type="molecule type" value="Genomic_DNA"/>
</dbReference>
<sequence>MVTIRFGDLDLRLKSMIDSILTVLVYFYANPAFCVESSSQLFVGDSEHWCKFKAGAVPLSLGN</sequence>
<dbReference type="HOGENOM" id="CLU_2875002_0_0_2"/>
<reference evidence="1 2" key="1">
    <citation type="journal article" date="2014" name="Environ. Microbiol.">
        <title>Halorhabdus tiamatea: proteogenomics and glycosidase activity measurements identify the first cultivated euryarchaeon from a deep-sea anoxic brine lake as potential polysaccharide degrader.</title>
        <authorList>
            <person name="Werner J."/>
            <person name="Ferrer M."/>
            <person name="Michel G."/>
            <person name="Mann A.J."/>
            <person name="Huang S."/>
            <person name="Juarez S."/>
            <person name="Ciordia S."/>
            <person name="Albar J.P."/>
            <person name="Alcaide M."/>
            <person name="La Cono V."/>
            <person name="Yakimov M.M."/>
            <person name="Antunes A."/>
            <person name="Taborda M."/>
            <person name="Da Costa M.S."/>
            <person name="Amann R.I."/>
            <person name="Gloeckner F.O."/>
            <person name="Golyshina O.V."/>
            <person name="Golyshin P.N."/>
            <person name="Teeling H."/>
        </authorList>
    </citation>
    <scope>NUCLEOTIDE SEQUENCE [LARGE SCALE GENOMIC DNA]</scope>
    <source>
        <strain evidence="2">SARL4B</strain>
        <plasmid evidence="1">pHTIA</plasmid>
    </source>
</reference>
<evidence type="ECO:0000313" key="1">
    <source>
        <dbReference type="EMBL" id="CCQ35118.1"/>
    </source>
</evidence>
<dbReference type="AlphaFoldDB" id="S6D2N8"/>
<name>S6D2N8_9EURY</name>
<organism evidence="1 2">
    <name type="scientific">Halorhabdus tiamatea SARL4B</name>
    <dbReference type="NCBI Taxonomy" id="1033806"/>
    <lineage>
        <taxon>Archaea</taxon>
        <taxon>Methanobacteriati</taxon>
        <taxon>Methanobacteriota</taxon>
        <taxon>Stenosarchaea group</taxon>
        <taxon>Halobacteria</taxon>
        <taxon>Halobacteriales</taxon>
        <taxon>Haloarculaceae</taxon>
        <taxon>Halorhabdus</taxon>
    </lineage>
</organism>
<evidence type="ECO:0000313" key="2">
    <source>
        <dbReference type="Proteomes" id="UP000015381"/>
    </source>
</evidence>
<keyword evidence="2" id="KW-1185">Reference proteome</keyword>
<proteinExistence type="predicted"/>
<dbReference type="KEGG" id="hti:HTIA_p3016"/>
<dbReference type="Proteomes" id="UP000015381">
    <property type="component" value="Plasmid pHTIA"/>
</dbReference>